<accession>A0ABN2YF26</accession>
<evidence type="ECO:0000313" key="2">
    <source>
        <dbReference type="Proteomes" id="UP001500897"/>
    </source>
</evidence>
<proteinExistence type="predicted"/>
<gene>
    <name evidence="1" type="ORF">GCM10009759_78510</name>
</gene>
<organism evidence="1 2">
    <name type="scientific">Kitasatospora saccharophila</name>
    <dbReference type="NCBI Taxonomy" id="407973"/>
    <lineage>
        <taxon>Bacteria</taxon>
        <taxon>Bacillati</taxon>
        <taxon>Actinomycetota</taxon>
        <taxon>Actinomycetes</taxon>
        <taxon>Kitasatosporales</taxon>
        <taxon>Streptomycetaceae</taxon>
        <taxon>Kitasatospora</taxon>
    </lineage>
</organism>
<dbReference type="RefSeq" id="WP_344559481.1">
    <property type="nucleotide sequence ID" value="NZ_BAAANS010000119.1"/>
</dbReference>
<evidence type="ECO:0000313" key="1">
    <source>
        <dbReference type="EMBL" id="GAA2126228.1"/>
    </source>
</evidence>
<sequence length="187" mass="20228">MKTGIILYGPPASGKDTITAALIEQDPRLAQFARLKIGGGRSQGYRMGTPGQLRQLEASGGVIYRNDRYSNIYLIDRPGLDAVFAAGRTPIIHLGQIAGIGALTTGYPASWLTVQLSCPRRVTEQRSVLRGDTDTPARLAAWDATEADVLAHPSVGWDLRLRTDRQSIEESAQVISEALKPADEPAF</sequence>
<dbReference type="Gene3D" id="3.40.50.300">
    <property type="entry name" value="P-loop containing nucleotide triphosphate hydrolases"/>
    <property type="match status" value="1"/>
</dbReference>
<dbReference type="InterPro" id="IPR027417">
    <property type="entry name" value="P-loop_NTPase"/>
</dbReference>
<dbReference type="SUPFAM" id="SSF52540">
    <property type="entry name" value="P-loop containing nucleoside triphosphate hydrolases"/>
    <property type="match status" value="1"/>
</dbReference>
<protein>
    <recommendedName>
        <fullName evidence="3">Guanylate kinase</fullName>
    </recommendedName>
</protein>
<evidence type="ECO:0008006" key="3">
    <source>
        <dbReference type="Google" id="ProtNLM"/>
    </source>
</evidence>
<name>A0ABN2YF26_9ACTN</name>
<reference evidence="1 2" key="1">
    <citation type="journal article" date="2019" name="Int. J. Syst. Evol. Microbiol.">
        <title>The Global Catalogue of Microorganisms (GCM) 10K type strain sequencing project: providing services to taxonomists for standard genome sequencing and annotation.</title>
        <authorList>
            <consortium name="The Broad Institute Genomics Platform"/>
            <consortium name="The Broad Institute Genome Sequencing Center for Infectious Disease"/>
            <person name="Wu L."/>
            <person name="Ma J."/>
        </authorList>
    </citation>
    <scope>NUCLEOTIDE SEQUENCE [LARGE SCALE GENOMIC DNA]</scope>
    <source>
        <strain evidence="1 2">JCM 14559</strain>
    </source>
</reference>
<keyword evidence="2" id="KW-1185">Reference proteome</keyword>
<dbReference type="EMBL" id="BAAANS010000119">
    <property type="protein sequence ID" value="GAA2126228.1"/>
    <property type="molecule type" value="Genomic_DNA"/>
</dbReference>
<dbReference type="Proteomes" id="UP001500897">
    <property type="component" value="Unassembled WGS sequence"/>
</dbReference>
<comment type="caution">
    <text evidence="1">The sequence shown here is derived from an EMBL/GenBank/DDBJ whole genome shotgun (WGS) entry which is preliminary data.</text>
</comment>